<feature type="transmembrane region" description="Helical" evidence="10">
    <location>
        <begin position="6"/>
        <end position="24"/>
    </location>
</feature>
<comment type="similarity">
    <text evidence="3">Belongs to the peptidase M50B family.</text>
</comment>
<evidence type="ECO:0000256" key="10">
    <source>
        <dbReference type="SAM" id="Phobius"/>
    </source>
</evidence>
<dbReference type="GO" id="GO:0006508">
    <property type="term" value="P:proteolysis"/>
    <property type="evidence" value="ECO:0007669"/>
    <property type="project" value="UniProtKB-KW"/>
</dbReference>
<feature type="transmembrane region" description="Helical" evidence="10">
    <location>
        <begin position="57"/>
        <end position="75"/>
    </location>
</feature>
<dbReference type="PATRIC" id="fig|1618023.3.peg.184"/>
<dbReference type="AlphaFoldDB" id="A0A0D8ZQT8"/>
<comment type="cofactor">
    <cofactor evidence="1">
        <name>Zn(2+)</name>
        <dbReference type="ChEBI" id="CHEBI:29105"/>
    </cofactor>
</comment>
<comment type="subcellular location">
    <subcellularLocation>
        <location evidence="2">Membrane</location>
        <topology evidence="2">Multi-pass membrane protein</topology>
    </subcellularLocation>
</comment>
<organism evidence="12 13">
    <name type="scientific">Aliterella atlantica CENA595</name>
    <dbReference type="NCBI Taxonomy" id="1618023"/>
    <lineage>
        <taxon>Bacteria</taxon>
        <taxon>Bacillati</taxon>
        <taxon>Cyanobacteriota</taxon>
        <taxon>Cyanophyceae</taxon>
        <taxon>Chroococcidiopsidales</taxon>
        <taxon>Aliterellaceae</taxon>
        <taxon>Aliterella</taxon>
    </lineage>
</organism>
<dbReference type="Pfam" id="PF02163">
    <property type="entry name" value="Peptidase_M50"/>
    <property type="match status" value="1"/>
</dbReference>
<evidence type="ECO:0000313" key="13">
    <source>
        <dbReference type="Proteomes" id="UP000032452"/>
    </source>
</evidence>
<feature type="domain" description="Peptidase M50" evidence="11">
    <location>
        <begin position="253"/>
        <end position="421"/>
    </location>
</feature>
<accession>A0A0D8ZQT8</accession>
<keyword evidence="7" id="KW-0809">Transit peptide</keyword>
<dbReference type="InterPro" id="IPR008915">
    <property type="entry name" value="Peptidase_M50"/>
</dbReference>
<name>A0A0D8ZQT8_9CYAN</name>
<keyword evidence="9 10" id="KW-0472">Membrane</keyword>
<keyword evidence="8 10" id="KW-1133">Transmembrane helix</keyword>
<dbReference type="PANTHER" id="PTHR31412:SF0">
    <property type="entry name" value="ZINC METALLOPROTEASE EGY1, CHLOROPLASTIC-RELATED"/>
    <property type="match status" value="1"/>
</dbReference>
<sequence>MALDWIILLIMALFTYLIVRRSVAGITTTPVWLLWLVLMLPPVAWSIWSVVHGADQIPPLELVLGMSILSIFLYWKLHQRGRRNLTPAAQDRPSQVAEAATPAPEVPQPLATLRPIDKEEETKLRNCFPWSVFYISNIEYRPQAIICRGQLREKSSTIAYDRIKENVQAQFGDRFVVLFQEDMTGKPFFALVPNPQLAANRRNNAKLTRPVLALGLLVATLYTTTLVGVEIADPENIAALRDDPTILQRGLPYAIALMAILGIHELGHYLAARYYKIKATLPYFIPFPAFLGTFGAFIQMRSPVPNRKALFDVSIAGPLAGFVVTIPILIWGLAHSTVVALPENPQAVLNPNALSPNYSLLLALLSKLTLGAQLTAESALDLHPVAIAGLLGLIATALNLMPVGQLDGGHIVHSMFGQRNGIAIGQISRFLLLGLSLLQPGFWVWAIILFFMPVADEPALNDISELDNKRDMLGLLALGLLVLIILPMPSAIAQLLN</sequence>
<evidence type="ECO:0000256" key="5">
    <source>
        <dbReference type="ARBA" id="ARBA00022692"/>
    </source>
</evidence>
<dbReference type="RefSeq" id="WP_045055637.1">
    <property type="nucleotide sequence ID" value="NZ_CAWMDP010000003.1"/>
</dbReference>
<dbReference type="GO" id="GO:0016020">
    <property type="term" value="C:membrane"/>
    <property type="evidence" value="ECO:0007669"/>
    <property type="project" value="UniProtKB-SubCell"/>
</dbReference>
<evidence type="ECO:0000256" key="4">
    <source>
        <dbReference type="ARBA" id="ARBA00022670"/>
    </source>
</evidence>
<evidence type="ECO:0000256" key="8">
    <source>
        <dbReference type="ARBA" id="ARBA00022989"/>
    </source>
</evidence>
<dbReference type="STRING" id="1618023.UH38_15785"/>
<dbReference type="Proteomes" id="UP000032452">
    <property type="component" value="Unassembled WGS sequence"/>
</dbReference>
<feature type="transmembrane region" description="Helical" evidence="10">
    <location>
        <begin position="320"/>
        <end position="341"/>
    </location>
</feature>
<reference evidence="12 13" key="1">
    <citation type="submission" date="2015-02" db="EMBL/GenBank/DDBJ databases">
        <title>Draft genome of a novel marine cyanobacterium (Chroococcales) isolated from South Atlantic Ocean.</title>
        <authorList>
            <person name="Rigonato J."/>
            <person name="Alvarenga D.O."/>
            <person name="Branco L.H."/>
            <person name="Varani A.M."/>
            <person name="Brandini F.P."/>
            <person name="Fiore M.F."/>
        </authorList>
    </citation>
    <scope>NUCLEOTIDE SEQUENCE [LARGE SCALE GENOMIC DNA]</scope>
    <source>
        <strain evidence="12 13">CENA595</strain>
    </source>
</reference>
<evidence type="ECO:0000256" key="6">
    <source>
        <dbReference type="ARBA" id="ARBA00022801"/>
    </source>
</evidence>
<evidence type="ECO:0000256" key="9">
    <source>
        <dbReference type="ARBA" id="ARBA00023136"/>
    </source>
</evidence>
<feature type="transmembrane region" description="Helical" evidence="10">
    <location>
        <begin position="251"/>
        <end position="271"/>
    </location>
</feature>
<dbReference type="InterPro" id="IPR044838">
    <property type="entry name" value="EGY1-like"/>
</dbReference>
<dbReference type="GO" id="GO:0008233">
    <property type="term" value="F:peptidase activity"/>
    <property type="evidence" value="ECO:0007669"/>
    <property type="project" value="UniProtKB-KW"/>
</dbReference>
<keyword evidence="6" id="KW-0378">Hydrolase</keyword>
<dbReference type="CDD" id="cd06160">
    <property type="entry name" value="S2P-M50_like_2"/>
    <property type="match status" value="1"/>
</dbReference>
<feature type="transmembrane region" description="Helical" evidence="10">
    <location>
        <begin position="430"/>
        <end position="452"/>
    </location>
</feature>
<comment type="caution">
    <text evidence="12">The sequence shown here is derived from an EMBL/GenBank/DDBJ whole genome shotgun (WGS) entry which is preliminary data.</text>
</comment>
<keyword evidence="13" id="KW-1185">Reference proteome</keyword>
<feature type="transmembrane region" description="Helical" evidence="10">
    <location>
        <begin position="211"/>
        <end position="231"/>
    </location>
</feature>
<evidence type="ECO:0000256" key="3">
    <source>
        <dbReference type="ARBA" id="ARBA00007931"/>
    </source>
</evidence>
<dbReference type="EMBL" id="JYON01000017">
    <property type="protein sequence ID" value="KJH70854.1"/>
    <property type="molecule type" value="Genomic_DNA"/>
</dbReference>
<feature type="transmembrane region" description="Helical" evidence="10">
    <location>
        <begin position="31"/>
        <end position="51"/>
    </location>
</feature>
<proteinExistence type="inferred from homology"/>
<dbReference type="PANTHER" id="PTHR31412">
    <property type="entry name" value="ZINC METALLOPROTEASE EGY1"/>
    <property type="match status" value="1"/>
</dbReference>
<gene>
    <name evidence="12" type="ORF">UH38_15785</name>
</gene>
<evidence type="ECO:0000256" key="1">
    <source>
        <dbReference type="ARBA" id="ARBA00001947"/>
    </source>
</evidence>
<evidence type="ECO:0000259" key="11">
    <source>
        <dbReference type="Pfam" id="PF02163"/>
    </source>
</evidence>
<keyword evidence="4" id="KW-0645">Protease</keyword>
<feature type="transmembrane region" description="Helical" evidence="10">
    <location>
        <begin position="472"/>
        <end position="496"/>
    </location>
</feature>
<evidence type="ECO:0000313" key="12">
    <source>
        <dbReference type="EMBL" id="KJH70854.1"/>
    </source>
</evidence>
<feature type="transmembrane region" description="Helical" evidence="10">
    <location>
        <begin position="283"/>
        <end position="300"/>
    </location>
</feature>
<protein>
    <submittedName>
        <fullName evidence="12">Peptidase M50</fullName>
    </submittedName>
</protein>
<dbReference type="OrthoDB" id="494312at2"/>
<evidence type="ECO:0000256" key="2">
    <source>
        <dbReference type="ARBA" id="ARBA00004141"/>
    </source>
</evidence>
<keyword evidence="5 10" id="KW-0812">Transmembrane</keyword>
<evidence type="ECO:0000256" key="7">
    <source>
        <dbReference type="ARBA" id="ARBA00022946"/>
    </source>
</evidence>